<feature type="chain" id="PRO_5045569874" evidence="2">
    <location>
        <begin position="26"/>
        <end position="202"/>
    </location>
</feature>
<evidence type="ECO:0000313" key="4">
    <source>
        <dbReference type="EMBL" id="MEK8031469.1"/>
    </source>
</evidence>
<sequence>MTLRKYTPPALLLVALLAGSPMAQAQTKKELVAKVIQLQQPAVDALSASIARDTAARMMDAAGQALAGVPTDKREALGKQVQADIKAFYEDVQAKLHDSGVKIAPTTLGPLLEEKFSEDELKQIAVWLESPAAKKFQQLGGEMQSQLSRKLVEDTRPAVEPKLKALEQTLQKRFAQAAPAAASAPSAPASGAKPAAAPAKKK</sequence>
<dbReference type="InterPro" id="IPR018637">
    <property type="entry name" value="DUF2059"/>
</dbReference>
<proteinExistence type="predicted"/>
<reference evidence="4 5" key="1">
    <citation type="submission" date="2024-04" db="EMBL/GenBank/DDBJ databases">
        <title>Novel species of the genus Ideonella isolated from streams.</title>
        <authorList>
            <person name="Lu H."/>
        </authorList>
    </citation>
    <scope>NUCLEOTIDE SEQUENCE [LARGE SCALE GENOMIC DNA]</scope>
    <source>
        <strain evidence="4 5">DXS29W</strain>
    </source>
</reference>
<keyword evidence="2" id="KW-0732">Signal</keyword>
<dbReference type="Pfam" id="PF09832">
    <property type="entry name" value="DUF2059"/>
    <property type="match status" value="1"/>
</dbReference>
<keyword evidence="5" id="KW-1185">Reference proteome</keyword>
<feature type="compositionally biased region" description="Low complexity" evidence="1">
    <location>
        <begin position="177"/>
        <end position="202"/>
    </location>
</feature>
<gene>
    <name evidence="4" type="ORF">AACH06_11630</name>
</gene>
<evidence type="ECO:0000313" key="5">
    <source>
        <dbReference type="Proteomes" id="UP001371218"/>
    </source>
</evidence>
<evidence type="ECO:0000256" key="1">
    <source>
        <dbReference type="SAM" id="MobiDB-lite"/>
    </source>
</evidence>
<name>A0ABU9BQS0_9BURK</name>
<feature type="region of interest" description="Disordered" evidence="1">
    <location>
        <begin position="174"/>
        <end position="202"/>
    </location>
</feature>
<dbReference type="EMBL" id="JBBUTG010000005">
    <property type="protein sequence ID" value="MEK8031469.1"/>
    <property type="molecule type" value="Genomic_DNA"/>
</dbReference>
<dbReference type="Proteomes" id="UP001371218">
    <property type="component" value="Unassembled WGS sequence"/>
</dbReference>
<protein>
    <submittedName>
        <fullName evidence="4">DUF2059 domain-containing protein</fullName>
    </submittedName>
</protein>
<evidence type="ECO:0000259" key="3">
    <source>
        <dbReference type="Pfam" id="PF09832"/>
    </source>
</evidence>
<evidence type="ECO:0000256" key="2">
    <source>
        <dbReference type="SAM" id="SignalP"/>
    </source>
</evidence>
<dbReference type="RefSeq" id="WP_341425846.1">
    <property type="nucleotide sequence ID" value="NZ_JBBUTG010000005.1"/>
</dbReference>
<accession>A0ABU9BQS0</accession>
<feature type="domain" description="DUF2059" evidence="3">
    <location>
        <begin position="110"/>
        <end position="146"/>
    </location>
</feature>
<organism evidence="4 5">
    <name type="scientific">Ideonella lacteola</name>
    <dbReference type="NCBI Taxonomy" id="2984193"/>
    <lineage>
        <taxon>Bacteria</taxon>
        <taxon>Pseudomonadati</taxon>
        <taxon>Pseudomonadota</taxon>
        <taxon>Betaproteobacteria</taxon>
        <taxon>Burkholderiales</taxon>
        <taxon>Sphaerotilaceae</taxon>
        <taxon>Ideonella</taxon>
    </lineage>
</organism>
<feature type="signal peptide" evidence="2">
    <location>
        <begin position="1"/>
        <end position="25"/>
    </location>
</feature>
<comment type="caution">
    <text evidence="4">The sequence shown here is derived from an EMBL/GenBank/DDBJ whole genome shotgun (WGS) entry which is preliminary data.</text>
</comment>